<reference evidence="1" key="1">
    <citation type="submission" date="2016-05" db="EMBL/GenBank/DDBJ databases">
        <authorList>
            <person name="Lavstsen T."/>
            <person name="Jespersen J.S."/>
        </authorList>
    </citation>
    <scope>NUCLEOTIDE SEQUENCE</scope>
    <source>
        <tissue evidence="1">Brain</tissue>
    </source>
</reference>
<dbReference type="EMBL" id="HAEI01005115">
    <property type="protein sequence ID" value="SBR91850.1"/>
    <property type="molecule type" value="Transcribed_RNA"/>
</dbReference>
<name>A0A1A8QDF7_9TELE</name>
<sequence>SLLCCSCLTEDREPLSCIGVFYQQSVALCWCILGDVVLSGGGPIRHLLYLLSFNPTLCDSVYNTHTHTH</sequence>
<organism evidence="1">
    <name type="scientific">Nothobranchius rachovii</name>
    <name type="common">bluefin notho</name>
    <dbReference type="NCBI Taxonomy" id="451742"/>
    <lineage>
        <taxon>Eukaryota</taxon>
        <taxon>Metazoa</taxon>
        <taxon>Chordata</taxon>
        <taxon>Craniata</taxon>
        <taxon>Vertebrata</taxon>
        <taxon>Euteleostomi</taxon>
        <taxon>Actinopterygii</taxon>
        <taxon>Neopterygii</taxon>
        <taxon>Teleostei</taxon>
        <taxon>Neoteleostei</taxon>
        <taxon>Acanthomorphata</taxon>
        <taxon>Ovalentaria</taxon>
        <taxon>Atherinomorphae</taxon>
        <taxon>Cyprinodontiformes</taxon>
        <taxon>Nothobranchiidae</taxon>
        <taxon>Nothobranchius</taxon>
    </lineage>
</organism>
<evidence type="ECO:0000313" key="1">
    <source>
        <dbReference type="EMBL" id="SBR91850.1"/>
    </source>
</evidence>
<dbReference type="AlphaFoldDB" id="A0A1A8QDF7"/>
<reference evidence="1" key="2">
    <citation type="submission" date="2016-06" db="EMBL/GenBank/DDBJ databases">
        <title>The genome of a short-lived fish provides insights into sex chromosome evolution and the genetic control of aging.</title>
        <authorList>
            <person name="Reichwald K."/>
            <person name="Felder M."/>
            <person name="Petzold A."/>
            <person name="Koch P."/>
            <person name="Groth M."/>
            <person name="Platzer M."/>
        </authorList>
    </citation>
    <scope>NUCLEOTIDE SEQUENCE</scope>
    <source>
        <tissue evidence="1">Brain</tissue>
    </source>
</reference>
<gene>
    <name evidence="1" type="primary">Nfu_g_1_002932</name>
</gene>
<feature type="non-terminal residue" evidence="1">
    <location>
        <position position="69"/>
    </location>
</feature>
<feature type="non-terminal residue" evidence="1">
    <location>
        <position position="1"/>
    </location>
</feature>
<proteinExistence type="predicted"/>
<accession>A0A1A8QDF7</accession>
<protein>
    <submittedName>
        <fullName evidence="1">Uncharacterized protein</fullName>
    </submittedName>
</protein>